<evidence type="ECO:0000256" key="2">
    <source>
        <dbReference type="SAM" id="Phobius"/>
    </source>
</evidence>
<feature type="transmembrane region" description="Helical" evidence="2">
    <location>
        <begin position="84"/>
        <end position="105"/>
    </location>
</feature>
<keyword evidence="2" id="KW-0812">Transmembrane</keyword>
<feature type="transmembrane region" description="Helical" evidence="2">
    <location>
        <begin position="143"/>
        <end position="165"/>
    </location>
</feature>
<sequence>MTTTYATRGLTPRRHHHHHHHQVVPLVGPPPPFIDDAGPLGLVAAWASLLMIMFAAFDNVHRVVYSEASEGSAFETVQDMLENAYLILFSVVLIIVNVPTTPVTFSAQHLVFRNLRFLAGLFGRACLCFHIACRASSSHENIIFRLCYVILSLTLSGVGLLFIIVRSLRTPPHLSARSRAAQGVRR</sequence>
<feature type="transmembrane region" description="Helical" evidence="2">
    <location>
        <begin position="40"/>
        <end position="57"/>
    </location>
</feature>
<dbReference type="EMBL" id="HBFQ01018377">
    <property type="protein sequence ID" value="CAD8838498.1"/>
    <property type="molecule type" value="Transcribed_RNA"/>
</dbReference>
<evidence type="ECO:0000313" key="3">
    <source>
        <dbReference type="EMBL" id="CAD8838498.1"/>
    </source>
</evidence>
<accession>A0A7S1A0H8</accession>
<gene>
    <name evidence="3" type="ORF">NSCI0253_LOCUS12846</name>
</gene>
<organism evidence="3">
    <name type="scientific">Noctiluca scintillans</name>
    <name type="common">Sea sparkle</name>
    <name type="synonym">Red tide dinoflagellate</name>
    <dbReference type="NCBI Taxonomy" id="2966"/>
    <lineage>
        <taxon>Eukaryota</taxon>
        <taxon>Sar</taxon>
        <taxon>Alveolata</taxon>
        <taxon>Dinophyceae</taxon>
        <taxon>Noctilucales</taxon>
        <taxon>Noctilucaceae</taxon>
        <taxon>Noctiluca</taxon>
    </lineage>
</organism>
<reference evidence="3" key="1">
    <citation type="submission" date="2021-01" db="EMBL/GenBank/DDBJ databases">
        <authorList>
            <person name="Corre E."/>
            <person name="Pelletier E."/>
            <person name="Niang G."/>
            <person name="Scheremetjew M."/>
            <person name="Finn R."/>
            <person name="Kale V."/>
            <person name="Holt S."/>
            <person name="Cochrane G."/>
            <person name="Meng A."/>
            <person name="Brown T."/>
            <person name="Cohen L."/>
        </authorList>
    </citation>
    <scope>NUCLEOTIDE SEQUENCE</scope>
</reference>
<dbReference type="AlphaFoldDB" id="A0A7S1A0H8"/>
<evidence type="ECO:0000256" key="1">
    <source>
        <dbReference type="SAM" id="MobiDB-lite"/>
    </source>
</evidence>
<protein>
    <submittedName>
        <fullName evidence="3">Uncharacterized protein</fullName>
    </submittedName>
</protein>
<name>A0A7S1A0H8_NOCSC</name>
<keyword evidence="2" id="KW-1133">Transmembrane helix</keyword>
<feature type="compositionally biased region" description="Basic residues" evidence="1">
    <location>
        <begin position="11"/>
        <end position="22"/>
    </location>
</feature>
<feature type="region of interest" description="Disordered" evidence="1">
    <location>
        <begin position="1"/>
        <end position="22"/>
    </location>
</feature>
<keyword evidence="2" id="KW-0472">Membrane</keyword>
<proteinExistence type="predicted"/>